<keyword evidence="6" id="KW-1185">Reference proteome</keyword>
<keyword evidence="2 3" id="KW-0560">Oxidoreductase</keyword>
<dbReference type="Proteomes" id="UP001575105">
    <property type="component" value="Unassembled WGS sequence"/>
</dbReference>
<dbReference type="Gene3D" id="3.40.50.1980">
    <property type="entry name" value="Nitrogenase molybdenum iron protein domain"/>
    <property type="match status" value="2"/>
</dbReference>
<dbReference type="PANTHER" id="PTHR21256">
    <property type="entry name" value="HISTIDINOL DEHYDROGENASE HDH"/>
    <property type="match status" value="1"/>
</dbReference>
<proteinExistence type="inferred from homology"/>
<comment type="similarity">
    <text evidence="1 3 4">Belongs to the histidinol dehydrogenase family.</text>
</comment>
<dbReference type="PRINTS" id="PR00083">
    <property type="entry name" value="HOLDHDRGNASE"/>
</dbReference>
<accession>A0ABV4U1N6</accession>
<sequence>MLPRFDLSTDLGRQGYDQCLARLRATASSSSDAAATVERVVADVANEGDAALVRYMQKWTDPQFTADRIRVQPTELASAVRELDPELREAIASAIKQVREYQEHILPRDPKPIELGGAELGLRFTPVDSVGLCVPGGTAVLFSTLIMLAVPAQVAGVAPDRIAVMSPPPTRTGDQAVGDISPIVLATAHLLGITRVYRIGGAQGVAALAHGTASVEPVDMIAGPGNVFVQLAKAQVAGVTGTDGGFYGPSEIVTIADASANPARVAADLIAQAEHDPGKCFLVAWSPAVLDDVQSQIEKQLRERKRVAAIEKALTQDSCAVLVADASQAVAVANEIACEHLNLAVADPDAMLKEVRHAGEVFLGDTTPVAAGDYYAGPSHCLPTGTTARFTSGISCYTFLKRTGTVAYRQGMPKRAIDHVARMADAEGLDAHAASARLRGE</sequence>
<dbReference type="RefSeq" id="WP_425343672.1">
    <property type="nucleotide sequence ID" value="NZ_JBGUBD010000001.1"/>
</dbReference>
<dbReference type="InterPro" id="IPR016161">
    <property type="entry name" value="Ald_DH/histidinol_DH"/>
</dbReference>
<reference evidence="5 6" key="1">
    <citation type="submission" date="2024-08" db="EMBL/GenBank/DDBJ databases">
        <title>Whole-genome sequencing of halo(alkali)philic microorganisms from hypersaline lakes.</title>
        <authorList>
            <person name="Sorokin D.Y."/>
            <person name="Merkel A.Y."/>
            <person name="Messina E."/>
            <person name="Yakimov M."/>
        </authorList>
    </citation>
    <scope>NUCLEOTIDE SEQUENCE [LARGE SCALE GENOMIC DNA]</scope>
    <source>
        <strain evidence="5 6">AB-hyl4</strain>
    </source>
</reference>
<dbReference type="Pfam" id="PF00815">
    <property type="entry name" value="Histidinol_dh"/>
    <property type="match status" value="1"/>
</dbReference>
<dbReference type="PIRSF" id="PIRSF000099">
    <property type="entry name" value="Histidinol_dh"/>
    <property type="match status" value="1"/>
</dbReference>
<evidence type="ECO:0000256" key="4">
    <source>
        <dbReference type="RuleBase" id="RU004175"/>
    </source>
</evidence>
<dbReference type="SUPFAM" id="SSF53720">
    <property type="entry name" value="ALDH-like"/>
    <property type="match status" value="1"/>
</dbReference>
<comment type="caution">
    <text evidence="5">The sequence shown here is derived from an EMBL/GenBank/DDBJ whole genome shotgun (WGS) entry which is preliminary data.</text>
</comment>
<dbReference type="GO" id="GO:0004399">
    <property type="term" value="F:histidinol dehydrogenase activity"/>
    <property type="evidence" value="ECO:0007669"/>
    <property type="project" value="UniProtKB-EC"/>
</dbReference>
<evidence type="ECO:0000256" key="1">
    <source>
        <dbReference type="ARBA" id="ARBA00010178"/>
    </source>
</evidence>
<organism evidence="5 6">
    <name type="scientific">Natronomicrosphaera hydrolytica</name>
    <dbReference type="NCBI Taxonomy" id="3242702"/>
    <lineage>
        <taxon>Bacteria</taxon>
        <taxon>Pseudomonadati</taxon>
        <taxon>Planctomycetota</taxon>
        <taxon>Phycisphaerae</taxon>
        <taxon>Phycisphaerales</taxon>
        <taxon>Phycisphaeraceae</taxon>
        <taxon>Natronomicrosphaera</taxon>
    </lineage>
</organism>
<gene>
    <name evidence="5" type="primary">hisD</name>
    <name evidence="5" type="ORF">ACERK3_00420</name>
</gene>
<evidence type="ECO:0000313" key="6">
    <source>
        <dbReference type="Proteomes" id="UP001575105"/>
    </source>
</evidence>
<name>A0ABV4U1N6_9BACT</name>
<dbReference type="NCBIfam" id="TIGR00069">
    <property type="entry name" value="hisD"/>
    <property type="match status" value="1"/>
</dbReference>
<dbReference type="InterPro" id="IPR012131">
    <property type="entry name" value="Hstdl_DH"/>
</dbReference>
<dbReference type="EC" id="1.1.1.23" evidence="5"/>
<dbReference type="InterPro" id="IPR022695">
    <property type="entry name" value="Histidinol_DH_monofunct"/>
</dbReference>
<dbReference type="CDD" id="cd06572">
    <property type="entry name" value="Histidinol_dh"/>
    <property type="match status" value="1"/>
</dbReference>
<evidence type="ECO:0000313" key="5">
    <source>
        <dbReference type="EMBL" id="MFA9476744.1"/>
    </source>
</evidence>
<dbReference type="EMBL" id="JBGUBD010000001">
    <property type="protein sequence ID" value="MFA9476744.1"/>
    <property type="molecule type" value="Genomic_DNA"/>
</dbReference>
<evidence type="ECO:0000256" key="3">
    <source>
        <dbReference type="PIRNR" id="PIRNR000099"/>
    </source>
</evidence>
<dbReference type="PANTHER" id="PTHR21256:SF2">
    <property type="entry name" value="HISTIDINE BIOSYNTHESIS TRIFUNCTIONAL PROTEIN"/>
    <property type="match status" value="1"/>
</dbReference>
<protein>
    <submittedName>
        <fullName evidence="5">Histidinol dehydrogenase</fullName>
        <ecNumber evidence="5">1.1.1.23</ecNumber>
    </submittedName>
</protein>
<evidence type="ECO:0000256" key="2">
    <source>
        <dbReference type="ARBA" id="ARBA00023002"/>
    </source>
</evidence>
<dbReference type="Gene3D" id="1.20.5.1300">
    <property type="match status" value="1"/>
</dbReference>